<keyword evidence="1 4" id="KW-0349">Heme</keyword>
<evidence type="ECO:0000256" key="4">
    <source>
        <dbReference type="PROSITE-ProRule" id="PRU00433"/>
    </source>
</evidence>
<sequence>MNSLLAPAVMLTALAACQTVEPQPVAMADPEDHALAQAACGSCHSVEPYGLSPNPQAPEWPAIANRRGVTRETLTMWLVDAHNYPGEMDFYLEEDEVQQLVDYMLTLRREDYHPPY</sequence>
<dbReference type="GO" id="GO:0046872">
    <property type="term" value="F:metal ion binding"/>
    <property type="evidence" value="ECO:0007669"/>
    <property type="project" value="UniProtKB-KW"/>
</dbReference>
<evidence type="ECO:0000259" key="5">
    <source>
        <dbReference type="PROSITE" id="PS51007"/>
    </source>
</evidence>
<proteinExistence type="predicted"/>
<feature type="domain" description="Cytochrome c" evidence="5">
    <location>
        <begin position="26"/>
        <end position="108"/>
    </location>
</feature>
<comment type="caution">
    <text evidence="6">The sequence shown here is derived from an EMBL/GenBank/DDBJ whole genome shotgun (WGS) entry which is preliminary data.</text>
</comment>
<evidence type="ECO:0000256" key="2">
    <source>
        <dbReference type="ARBA" id="ARBA00022723"/>
    </source>
</evidence>
<keyword evidence="3 4" id="KW-0408">Iron</keyword>
<dbReference type="Pfam" id="PF00034">
    <property type="entry name" value="Cytochrom_C"/>
    <property type="match status" value="1"/>
</dbReference>
<name>A0A418NUZ7_9SPHN</name>
<dbReference type="InterPro" id="IPR036909">
    <property type="entry name" value="Cyt_c-like_dom_sf"/>
</dbReference>
<evidence type="ECO:0000313" key="6">
    <source>
        <dbReference type="EMBL" id="RIV87863.1"/>
    </source>
</evidence>
<protein>
    <recommendedName>
        <fullName evidence="5">Cytochrome c domain-containing protein</fullName>
    </recommendedName>
</protein>
<dbReference type="EMBL" id="QXFL01000002">
    <property type="protein sequence ID" value="RIV87863.1"/>
    <property type="molecule type" value="Genomic_DNA"/>
</dbReference>
<dbReference type="GO" id="GO:0020037">
    <property type="term" value="F:heme binding"/>
    <property type="evidence" value="ECO:0007669"/>
    <property type="project" value="InterPro"/>
</dbReference>
<dbReference type="GO" id="GO:0009055">
    <property type="term" value="F:electron transfer activity"/>
    <property type="evidence" value="ECO:0007669"/>
    <property type="project" value="InterPro"/>
</dbReference>
<evidence type="ECO:0000256" key="1">
    <source>
        <dbReference type="ARBA" id="ARBA00022617"/>
    </source>
</evidence>
<dbReference type="AlphaFoldDB" id="A0A418NUZ7"/>
<keyword evidence="2 4" id="KW-0479">Metal-binding</keyword>
<dbReference type="Proteomes" id="UP000286576">
    <property type="component" value="Unassembled WGS sequence"/>
</dbReference>
<accession>A0A418NUZ7</accession>
<dbReference type="InterPro" id="IPR009056">
    <property type="entry name" value="Cyt_c-like_dom"/>
</dbReference>
<evidence type="ECO:0000256" key="3">
    <source>
        <dbReference type="ARBA" id="ARBA00023004"/>
    </source>
</evidence>
<evidence type="ECO:0000313" key="7">
    <source>
        <dbReference type="Proteomes" id="UP000286576"/>
    </source>
</evidence>
<gene>
    <name evidence="6" type="ORF">D2V07_05965</name>
</gene>
<organism evidence="6 7">
    <name type="scientific">Aurantiacibacter zhengii</name>
    <dbReference type="NCBI Taxonomy" id="2307003"/>
    <lineage>
        <taxon>Bacteria</taxon>
        <taxon>Pseudomonadati</taxon>
        <taxon>Pseudomonadota</taxon>
        <taxon>Alphaproteobacteria</taxon>
        <taxon>Sphingomonadales</taxon>
        <taxon>Erythrobacteraceae</taxon>
        <taxon>Aurantiacibacter</taxon>
    </lineage>
</organism>
<dbReference type="Gene3D" id="1.10.760.10">
    <property type="entry name" value="Cytochrome c-like domain"/>
    <property type="match status" value="1"/>
</dbReference>
<dbReference type="SUPFAM" id="SSF46626">
    <property type="entry name" value="Cytochrome c"/>
    <property type="match status" value="1"/>
</dbReference>
<dbReference type="PROSITE" id="PS51007">
    <property type="entry name" value="CYTC"/>
    <property type="match status" value="1"/>
</dbReference>
<keyword evidence="7" id="KW-1185">Reference proteome</keyword>
<dbReference type="OrthoDB" id="7596428at2"/>
<dbReference type="RefSeq" id="WP_119585699.1">
    <property type="nucleotide sequence ID" value="NZ_CAWODQ010000012.1"/>
</dbReference>
<reference evidence="6 7" key="1">
    <citation type="submission" date="2018-08" db="EMBL/GenBank/DDBJ databases">
        <title>Erythrobacter zhengii sp.nov., a bacterium isolated from deep-sea sediment.</title>
        <authorList>
            <person name="Fang C."/>
            <person name="Wu Y.-H."/>
            <person name="Sun C."/>
            <person name="Wang H."/>
            <person name="Cheng H."/>
            <person name="Meng F.-X."/>
            <person name="Wang C.-S."/>
            <person name="Xu X.-W."/>
        </authorList>
    </citation>
    <scope>NUCLEOTIDE SEQUENCE [LARGE SCALE GENOMIC DNA]</scope>
    <source>
        <strain evidence="6 7">V18</strain>
    </source>
</reference>